<evidence type="ECO:0000313" key="3">
    <source>
        <dbReference type="Proteomes" id="UP000574317"/>
    </source>
</evidence>
<organism evidence="2 3">
    <name type="scientific">Fusarium napiforme</name>
    <dbReference type="NCBI Taxonomy" id="42672"/>
    <lineage>
        <taxon>Eukaryota</taxon>
        <taxon>Fungi</taxon>
        <taxon>Dikarya</taxon>
        <taxon>Ascomycota</taxon>
        <taxon>Pezizomycotina</taxon>
        <taxon>Sordariomycetes</taxon>
        <taxon>Hypocreomycetidae</taxon>
        <taxon>Hypocreales</taxon>
        <taxon>Nectriaceae</taxon>
        <taxon>Fusarium</taxon>
        <taxon>Fusarium fujikuroi species complex</taxon>
    </lineage>
</organism>
<feature type="region of interest" description="Disordered" evidence="1">
    <location>
        <begin position="368"/>
        <end position="387"/>
    </location>
</feature>
<dbReference type="EMBL" id="JAAOAO010000342">
    <property type="protein sequence ID" value="KAF5546751.1"/>
    <property type="molecule type" value="Genomic_DNA"/>
</dbReference>
<evidence type="ECO:0000256" key="1">
    <source>
        <dbReference type="SAM" id="MobiDB-lite"/>
    </source>
</evidence>
<feature type="region of interest" description="Disordered" evidence="1">
    <location>
        <begin position="15"/>
        <end position="38"/>
    </location>
</feature>
<keyword evidence="3" id="KW-1185">Reference proteome</keyword>
<dbReference type="AlphaFoldDB" id="A0A8H5J5F0"/>
<accession>A0A8H5J5F0</accession>
<feature type="compositionally biased region" description="Basic and acidic residues" evidence="1">
    <location>
        <begin position="368"/>
        <end position="386"/>
    </location>
</feature>
<proteinExistence type="predicted"/>
<comment type="caution">
    <text evidence="2">The sequence shown here is derived from an EMBL/GenBank/DDBJ whole genome shotgun (WGS) entry which is preliminary data.</text>
</comment>
<dbReference type="Proteomes" id="UP000574317">
    <property type="component" value="Unassembled WGS sequence"/>
</dbReference>
<evidence type="ECO:0000313" key="2">
    <source>
        <dbReference type="EMBL" id="KAF5546751.1"/>
    </source>
</evidence>
<gene>
    <name evidence="2" type="ORF">FNAPI_8769</name>
</gene>
<name>A0A8H5J5F0_9HYPO</name>
<sequence>MQRLKRLLQRKHLRKEEVQEEEQSPAYIPPLATPTASASLKTPSLSNFERLPFEIRNGFLLAIDSLSDLSALVHASPIFHEQYRLDRAFWLWHCLQLEIGNVYIDAYIADRCNAREFRFKRTREKILLLIDDYKLHRSLSTDILTKPPNEEEILSIVTFHSTVIRPLIHHYVSWTRENMELLSSPKDISKTEERRIMRGLYRFQIFSNLFGPARYRGFRHGESLLGEEERLTLFLDGFEAWEVEEMLCINAFMHAKYDSVFQEVQWDLHPDNPSFDPVRTGPHTPPGAFHLVDHSEYHGYASGNVLLTPPVSSEWHRNGIVYRGLSVLSSVFKAQDHPEIVKVVSEEVVTAVDDLLFQSTEIFYQEQRRENQHSNKDQAQDDREKMNFNGDTYDSPPLAWVMFWKESYSNLFGDFIPRPLRHWGYIMWDSDRLANAGAAAVLDQAWKAMYTRPNDSEEPEDPRAEMLAYH</sequence>
<reference evidence="2 3" key="1">
    <citation type="submission" date="2020-05" db="EMBL/GenBank/DDBJ databases">
        <title>Identification and distribution of gene clusters putatively required for synthesis of sphingolipid metabolism inhibitors in phylogenetically diverse species of the filamentous fungus Fusarium.</title>
        <authorList>
            <person name="Kim H.-S."/>
            <person name="Busman M."/>
            <person name="Brown D.W."/>
            <person name="Divon H."/>
            <person name="Uhlig S."/>
            <person name="Proctor R.H."/>
        </authorList>
    </citation>
    <scope>NUCLEOTIDE SEQUENCE [LARGE SCALE GENOMIC DNA]</scope>
    <source>
        <strain evidence="2 3">NRRL 25196</strain>
    </source>
</reference>
<protein>
    <submittedName>
        <fullName evidence="2">Uncharacterized protein</fullName>
    </submittedName>
</protein>